<dbReference type="EMBL" id="JACRTF010000001">
    <property type="protein sequence ID" value="MBC8593482.1"/>
    <property type="molecule type" value="Genomic_DNA"/>
</dbReference>
<evidence type="ECO:0000313" key="2">
    <source>
        <dbReference type="EMBL" id="MBC8593482.1"/>
    </source>
</evidence>
<proteinExistence type="predicted"/>
<feature type="signal peptide" evidence="1">
    <location>
        <begin position="1"/>
        <end position="21"/>
    </location>
</feature>
<dbReference type="Proteomes" id="UP000651085">
    <property type="component" value="Unassembled WGS sequence"/>
</dbReference>
<dbReference type="Pfam" id="PF16438">
    <property type="entry name" value="DUF5035"/>
    <property type="match status" value="1"/>
</dbReference>
<dbReference type="RefSeq" id="WP_262434609.1">
    <property type="nucleotide sequence ID" value="NZ_JACRTF010000001.1"/>
</dbReference>
<sequence length="168" mass="18712">MKKLLLASLLPLTLASCSDTAESPVIEITGFFINDNPVDYSREMEVLPVLKVNDEVTVSLKLDGNGEDLNTFIVKEEQEQLYIEDFQLPVQGVSSDKNFTKLEEGIVGFENGVRQVEVTVKARVQSVTDEDAILSFYLFSRAECDGAQQEIELKTEEVEEASFIAIGR</sequence>
<gene>
    <name evidence="2" type="ORF">H8744_09530</name>
</gene>
<protein>
    <submittedName>
        <fullName evidence="2">DUF5035 family protein</fullName>
    </submittedName>
</protein>
<evidence type="ECO:0000256" key="1">
    <source>
        <dbReference type="SAM" id="SignalP"/>
    </source>
</evidence>
<reference evidence="2" key="1">
    <citation type="submission" date="2020-08" db="EMBL/GenBank/DDBJ databases">
        <title>Genome public.</title>
        <authorList>
            <person name="Liu C."/>
            <person name="Sun Q."/>
        </authorList>
    </citation>
    <scope>NUCLEOTIDE SEQUENCE</scope>
    <source>
        <strain evidence="2">N12</strain>
    </source>
</reference>
<dbReference type="AlphaFoldDB" id="A0A926F7G8"/>
<keyword evidence="1" id="KW-0732">Signal</keyword>
<organism evidence="2 3">
    <name type="scientific">Jilunia laotingensis</name>
    <dbReference type="NCBI Taxonomy" id="2763675"/>
    <lineage>
        <taxon>Bacteria</taxon>
        <taxon>Pseudomonadati</taxon>
        <taxon>Bacteroidota</taxon>
        <taxon>Bacteroidia</taxon>
        <taxon>Bacteroidales</taxon>
        <taxon>Bacteroidaceae</taxon>
        <taxon>Jilunia</taxon>
    </lineage>
</organism>
<dbReference type="PROSITE" id="PS51257">
    <property type="entry name" value="PROKAR_LIPOPROTEIN"/>
    <property type="match status" value="1"/>
</dbReference>
<accession>A0A926F7G8</accession>
<name>A0A926F7G8_9BACT</name>
<dbReference type="InterPro" id="IPR032216">
    <property type="entry name" value="DUF5035"/>
</dbReference>
<evidence type="ECO:0000313" key="3">
    <source>
        <dbReference type="Proteomes" id="UP000651085"/>
    </source>
</evidence>
<keyword evidence="3" id="KW-1185">Reference proteome</keyword>
<comment type="caution">
    <text evidence="2">The sequence shown here is derived from an EMBL/GenBank/DDBJ whole genome shotgun (WGS) entry which is preliminary data.</text>
</comment>
<feature type="chain" id="PRO_5038963445" evidence="1">
    <location>
        <begin position="22"/>
        <end position="168"/>
    </location>
</feature>